<dbReference type="EMBL" id="JAUCGM010000075">
    <property type="protein sequence ID" value="MDM8562162.1"/>
    <property type="molecule type" value="Genomic_DNA"/>
</dbReference>
<organism evidence="1 2">
    <name type="scientific">Candidatus Marithioploca araucensis</name>
    <dbReference type="NCBI Taxonomy" id="70273"/>
    <lineage>
        <taxon>Bacteria</taxon>
        <taxon>Pseudomonadati</taxon>
        <taxon>Pseudomonadota</taxon>
        <taxon>Gammaproteobacteria</taxon>
        <taxon>Thiotrichales</taxon>
        <taxon>Thiotrichaceae</taxon>
        <taxon>Candidatus Marithioploca</taxon>
    </lineage>
</organism>
<reference evidence="1" key="1">
    <citation type="submission" date="2023-06" db="EMBL/GenBank/DDBJ databases">
        <title>Uncultivated large filamentous bacteria from sulfidic sediments reveal new species and different genomic features in energy metabolism and defense.</title>
        <authorList>
            <person name="Fonseca A."/>
        </authorList>
    </citation>
    <scope>NUCLEOTIDE SEQUENCE</scope>
    <source>
        <strain evidence="1">HSG4</strain>
    </source>
</reference>
<protein>
    <recommendedName>
        <fullName evidence="3">Transposase</fullName>
    </recommendedName>
</protein>
<accession>A0ABT7VR67</accession>
<evidence type="ECO:0000313" key="2">
    <source>
        <dbReference type="Proteomes" id="UP001171945"/>
    </source>
</evidence>
<keyword evidence="2" id="KW-1185">Reference proteome</keyword>
<evidence type="ECO:0000313" key="1">
    <source>
        <dbReference type="EMBL" id="MDM8562162.1"/>
    </source>
</evidence>
<proteinExistence type="predicted"/>
<gene>
    <name evidence="1" type="ORF">QUF54_02290</name>
</gene>
<sequence>MGTRKLGSHGIELVVTNESYTSKASFVDDDKMPKRYNPNAKKKPIFSGKRIKRGLYKSSNGMFLNADANGAYNILRKTDSDFSFSTLAKKVGSKVKEWLHPTKRFLFLNKKTHQKSNFKRRKKVKVKEKNSVLDQKLSWF</sequence>
<dbReference type="Proteomes" id="UP001171945">
    <property type="component" value="Unassembled WGS sequence"/>
</dbReference>
<evidence type="ECO:0008006" key="3">
    <source>
        <dbReference type="Google" id="ProtNLM"/>
    </source>
</evidence>
<comment type="caution">
    <text evidence="1">The sequence shown here is derived from an EMBL/GenBank/DDBJ whole genome shotgun (WGS) entry which is preliminary data.</text>
</comment>
<name>A0ABT7VR67_9GAMM</name>